<comment type="caution">
    <text evidence="10">The sequence shown here is derived from an EMBL/GenBank/DDBJ whole genome shotgun (WGS) entry which is preliminary data.</text>
</comment>
<evidence type="ECO:0000313" key="10">
    <source>
        <dbReference type="EMBL" id="MBD6617727.1"/>
    </source>
</evidence>
<gene>
    <name evidence="8" type="primary">vapC</name>
    <name evidence="10" type="ORF">FNW02_18290</name>
</gene>
<comment type="cofactor">
    <cofactor evidence="1 8">
        <name>Mg(2+)</name>
        <dbReference type="ChEBI" id="CHEBI:18420"/>
    </cofactor>
</comment>
<evidence type="ECO:0000259" key="9">
    <source>
        <dbReference type="Pfam" id="PF01850"/>
    </source>
</evidence>
<evidence type="ECO:0000256" key="1">
    <source>
        <dbReference type="ARBA" id="ARBA00001946"/>
    </source>
</evidence>
<dbReference type="GO" id="GO:0000287">
    <property type="term" value="F:magnesium ion binding"/>
    <property type="evidence" value="ECO:0007669"/>
    <property type="project" value="UniProtKB-UniRule"/>
</dbReference>
<keyword evidence="3 8" id="KW-0540">Nuclease</keyword>
<dbReference type="InterPro" id="IPR029060">
    <property type="entry name" value="PIN-like_dom_sf"/>
</dbReference>
<evidence type="ECO:0000256" key="4">
    <source>
        <dbReference type="ARBA" id="ARBA00022723"/>
    </source>
</evidence>
<accession>A0AA40VS17</accession>
<dbReference type="RefSeq" id="WP_191758942.1">
    <property type="nucleotide sequence ID" value="NZ_VJXY01000019.1"/>
</dbReference>
<keyword evidence="11" id="KW-1185">Reference proteome</keyword>
<keyword evidence="4 8" id="KW-0479">Metal-binding</keyword>
<dbReference type="CDD" id="cd09881">
    <property type="entry name" value="PIN_VapC4-5_FitB-like"/>
    <property type="match status" value="1"/>
</dbReference>
<organism evidence="10 11">
    <name type="scientific">Komarekiella delphini-convector SJRDD-AB1</name>
    <dbReference type="NCBI Taxonomy" id="2593771"/>
    <lineage>
        <taxon>Bacteria</taxon>
        <taxon>Bacillati</taxon>
        <taxon>Cyanobacteriota</taxon>
        <taxon>Cyanophyceae</taxon>
        <taxon>Nostocales</taxon>
        <taxon>Nostocaceae</taxon>
        <taxon>Komarekiella</taxon>
        <taxon>Komarekiella delphini-convector</taxon>
    </lineage>
</organism>
<keyword evidence="6 8" id="KW-0460">Magnesium</keyword>
<protein>
    <recommendedName>
        <fullName evidence="8">Ribonuclease VapC</fullName>
        <shortName evidence="8">RNase VapC</shortName>
        <ecNumber evidence="8">3.1.-.-</ecNumber>
    </recommendedName>
    <alternativeName>
        <fullName evidence="8">Toxin VapC</fullName>
    </alternativeName>
</protein>
<dbReference type="InterPro" id="IPR050556">
    <property type="entry name" value="Type_II_TA_system_RNase"/>
</dbReference>
<dbReference type="PANTHER" id="PTHR33653:SF1">
    <property type="entry name" value="RIBONUCLEASE VAPC2"/>
    <property type="match status" value="1"/>
</dbReference>
<dbReference type="HAMAP" id="MF_00265">
    <property type="entry name" value="VapC_Nob1"/>
    <property type="match status" value="1"/>
</dbReference>
<evidence type="ECO:0000256" key="5">
    <source>
        <dbReference type="ARBA" id="ARBA00022801"/>
    </source>
</evidence>
<evidence type="ECO:0000256" key="3">
    <source>
        <dbReference type="ARBA" id="ARBA00022722"/>
    </source>
</evidence>
<feature type="domain" description="PIN" evidence="9">
    <location>
        <begin position="3"/>
        <end position="123"/>
    </location>
</feature>
<keyword evidence="8" id="KW-0800">Toxin</keyword>
<keyword evidence="5 8" id="KW-0378">Hydrolase</keyword>
<dbReference type="GO" id="GO:0090729">
    <property type="term" value="F:toxin activity"/>
    <property type="evidence" value="ECO:0007669"/>
    <property type="project" value="UniProtKB-KW"/>
</dbReference>
<dbReference type="GO" id="GO:0016787">
    <property type="term" value="F:hydrolase activity"/>
    <property type="evidence" value="ECO:0007669"/>
    <property type="project" value="UniProtKB-KW"/>
</dbReference>
<comment type="similarity">
    <text evidence="7 8">Belongs to the PINc/VapC protein family.</text>
</comment>
<evidence type="ECO:0000256" key="6">
    <source>
        <dbReference type="ARBA" id="ARBA00022842"/>
    </source>
</evidence>
<sequence>MLYLLDTNICIYLIKQKPQKVLDRFQTLNIPDVGISSITVAELEYGVAKSRQQEKNRTALLQFLLPLEIVEFNQASATIYGSIRSDLESRGLIIGAMDMLIASHALSLGVTLVTNNVREFSRIPMLLLENWVE</sequence>
<proteinExistence type="inferred from homology"/>
<feature type="binding site" evidence="8">
    <location>
        <position position="98"/>
    </location>
    <ligand>
        <name>Mg(2+)</name>
        <dbReference type="ChEBI" id="CHEBI:18420"/>
    </ligand>
</feature>
<evidence type="ECO:0000313" key="11">
    <source>
        <dbReference type="Proteomes" id="UP001165986"/>
    </source>
</evidence>
<evidence type="ECO:0000256" key="8">
    <source>
        <dbReference type="HAMAP-Rule" id="MF_00265"/>
    </source>
</evidence>
<keyword evidence="2 8" id="KW-1277">Toxin-antitoxin system</keyword>
<reference evidence="10" key="1">
    <citation type="submission" date="2019-07" db="EMBL/GenBank/DDBJ databases">
        <title>Toxilogical consequences of a new and cryptic species of cyanobacteria (Komarekiella delphini-convector) recovered from the epidermis of a bottlenose dolphin and 1500 ft. in the air.</title>
        <authorList>
            <person name="Brown A.O."/>
            <person name="Dvorak P."/>
            <person name="Villanueva C.D."/>
            <person name="Foss A.J."/>
            <person name="Garvey A.D."/>
            <person name="Gibson Q.A."/>
            <person name="Johansen J.R."/>
            <person name="Casamatta D.A."/>
        </authorList>
    </citation>
    <scope>NUCLEOTIDE SEQUENCE</scope>
    <source>
        <strain evidence="10">SJRDD-AB1</strain>
    </source>
</reference>
<dbReference type="InterPro" id="IPR002716">
    <property type="entry name" value="PIN_dom"/>
</dbReference>
<evidence type="ECO:0000256" key="2">
    <source>
        <dbReference type="ARBA" id="ARBA00022649"/>
    </source>
</evidence>
<feature type="binding site" evidence="8">
    <location>
        <position position="6"/>
    </location>
    <ligand>
        <name>Mg(2+)</name>
        <dbReference type="ChEBI" id="CHEBI:18420"/>
    </ligand>
</feature>
<dbReference type="Proteomes" id="UP001165986">
    <property type="component" value="Unassembled WGS sequence"/>
</dbReference>
<dbReference type="PANTHER" id="PTHR33653">
    <property type="entry name" value="RIBONUCLEASE VAPC2"/>
    <property type="match status" value="1"/>
</dbReference>
<dbReference type="EMBL" id="VJXY01000019">
    <property type="protein sequence ID" value="MBD6617727.1"/>
    <property type="molecule type" value="Genomic_DNA"/>
</dbReference>
<dbReference type="GO" id="GO:0004540">
    <property type="term" value="F:RNA nuclease activity"/>
    <property type="evidence" value="ECO:0007669"/>
    <property type="project" value="InterPro"/>
</dbReference>
<name>A0AA40VS17_9NOST</name>
<dbReference type="EC" id="3.1.-.-" evidence="8"/>
<dbReference type="Pfam" id="PF01850">
    <property type="entry name" value="PIN"/>
    <property type="match status" value="1"/>
</dbReference>
<dbReference type="AlphaFoldDB" id="A0AA40VS17"/>
<evidence type="ECO:0000256" key="7">
    <source>
        <dbReference type="ARBA" id="ARBA00038093"/>
    </source>
</evidence>
<comment type="function">
    <text evidence="8">Toxic component of a toxin-antitoxin (TA) system. An RNase.</text>
</comment>
<dbReference type="InterPro" id="IPR022907">
    <property type="entry name" value="VapC_family"/>
</dbReference>
<dbReference type="Gene3D" id="3.40.50.1010">
    <property type="entry name" value="5'-nuclease"/>
    <property type="match status" value="1"/>
</dbReference>
<dbReference type="SUPFAM" id="SSF88723">
    <property type="entry name" value="PIN domain-like"/>
    <property type="match status" value="1"/>
</dbReference>